<gene>
    <name evidence="1" type="ORF">DEE74_23620</name>
</gene>
<evidence type="ECO:0000313" key="2">
    <source>
        <dbReference type="Proteomes" id="UP001199322"/>
    </source>
</evidence>
<accession>A0A9Q3QP77</accession>
<dbReference type="InterPro" id="IPR027417">
    <property type="entry name" value="P-loop_NTPase"/>
</dbReference>
<name>A0A9Q3QP77_RALPI</name>
<evidence type="ECO:0000313" key="1">
    <source>
        <dbReference type="EMBL" id="MBX3892862.1"/>
    </source>
</evidence>
<evidence type="ECO:0008006" key="3">
    <source>
        <dbReference type="Google" id="ProtNLM"/>
    </source>
</evidence>
<proteinExistence type="predicted"/>
<reference evidence="1" key="1">
    <citation type="submission" date="2018-06" db="EMBL/GenBank/DDBJ databases">
        <authorList>
            <person name="O'Rourke A."/>
        </authorList>
    </citation>
    <scope>NUCLEOTIDE SEQUENCE</scope>
    <source>
        <strain evidence="1">132550021-3</strain>
    </source>
</reference>
<dbReference type="Proteomes" id="UP001199322">
    <property type="component" value="Unassembled WGS sequence"/>
</dbReference>
<dbReference type="Gene3D" id="3.40.50.300">
    <property type="entry name" value="P-loop containing nucleotide triphosphate hydrolases"/>
    <property type="match status" value="1"/>
</dbReference>
<dbReference type="SUPFAM" id="SSF52540">
    <property type="entry name" value="P-loop containing nucleoside triphosphate hydrolases"/>
    <property type="match status" value="2"/>
</dbReference>
<protein>
    <recommendedName>
        <fullName evidence="3">AAA domain-containing protein</fullName>
    </recommendedName>
</protein>
<dbReference type="EMBL" id="QGBI01000030">
    <property type="protein sequence ID" value="MBX3892862.1"/>
    <property type="molecule type" value="Genomic_DNA"/>
</dbReference>
<sequence>MITRLEATRYRCFEQLGVDTSEFQVIVGANGSGKTTLIDLPNLFGELLRADNIASVFTLKRGSLPARAAALRELVFAGRGDDFSLALEVKLSSSIFKRIASRVPVAACEDGEFRRLVAQLQAWFPAEMPA</sequence>
<organism evidence="1 2">
    <name type="scientific">Ralstonia pickettii</name>
    <name type="common">Burkholderia pickettii</name>
    <dbReference type="NCBI Taxonomy" id="329"/>
    <lineage>
        <taxon>Bacteria</taxon>
        <taxon>Pseudomonadati</taxon>
        <taxon>Pseudomonadota</taxon>
        <taxon>Betaproteobacteria</taxon>
        <taxon>Burkholderiales</taxon>
        <taxon>Burkholderiaceae</taxon>
        <taxon>Ralstonia</taxon>
    </lineage>
</organism>
<dbReference type="AlphaFoldDB" id="A0A9Q3QP77"/>
<comment type="caution">
    <text evidence="1">The sequence shown here is derived from an EMBL/GenBank/DDBJ whole genome shotgun (WGS) entry which is preliminary data.</text>
</comment>
<dbReference type="RefSeq" id="WP_116576859.1">
    <property type="nucleotide sequence ID" value="NZ_JACBXL010000022.1"/>
</dbReference>